<accession>A0ABN7S6G2</accession>
<dbReference type="InterPro" id="IPR036388">
    <property type="entry name" value="WH-like_DNA-bd_sf"/>
</dbReference>
<reference evidence="4 5" key="1">
    <citation type="submission" date="2021-04" db="EMBL/GenBank/DDBJ databases">
        <authorList>
            <person name="Bliznina A."/>
        </authorList>
    </citation>
    <scope>NUCLEOTIDE SEQUENCE [LARGE SCALE GENOMIC DNA]</scope>
</reference>
<gene>
    <name evidence="4" type="ORF">OKIOD_LOCUS3901</name>
</gene>
<evidence type="ECO:0000259" key="2">
    <source>
        <dbReference type="PROSITE" id="PS50934"/>
    </source>
</evidence>
<dbReference type="InterPro" id="IPR049898">
    <property type="entry name" value="MARR_BRCT_CHROMO"/>
</dbReference>
<dbReference type="PROSITE" id="PS50934">
    <property type="entry name" value="SWIRM"/>
    <property type="match status" value="1"/>
</dbReference>
<dbReference type="SUPFAM" id="SSF52113">
    <property type="entry name" value="BRCT domain"/>
    <property type="match status" value="1"/>
</dbReference>
<evidence type="ECO:0000313" key="4">
    <source>
        <dbReference type="EMBL" id="CAG5089770.1"/>
    </source>
</evidence>
<proteinExistence type="predicted"/>
<dbReference type="InterPro" id="IPR007526">
    <property type="entry name" value="SWIRM"/>
</dbReference>
<keyword evidence="5" id="KW-1185">Reference proteome</keyword>
<feature type="domain" description="Chromo" evidence="3">
    <location>
        <begin position="59"/>
        <end position="334"/>
    </location>
</feature>
<sequence length="493" mass="57064">MAGRSFDDFLLAFGQANAFVFSSTTEMQNAARNMWEDMKDRPDEIDVFIKETNDGERGRTSAWRDKDSISITYWYSAAVQAKLGLLLRSLKSESPLFASESALIFADVAVELLRFQERNFGRGCRDRSAGMMIPTSYFYDFREKSTFASIIKVTKAFCDEHDIELKDFNIYNSESVKTGLLLFKRLRKSLRHKMKKIIYFSEKIESEHRETLKSIAEMNGATISESREDATHLIYQHSQFRKPSREHCTPLKTWDDRVLVHWWFSPPSYQTWVDAELVPTTDRFENTAQEPNTKWKLSHHWIENSYLFNEWMNEWDYQLNASNMEHIGPAKHPVFKAFKPLDSGDPSLKRKDADLTSPGGQKKSRRSRNKPMIEEDLTKGMENPDPSPRVELVEIPNIPLASQPSANIPPSTNRNLRNVTLFDLDCQDYDMPSDIVADADQVTEQTHHIIIPSYSAWFDYNAIHAIEKRALPEFFNSKNKSKTPKSTWPTEIL</sequence>
<dbReference type="SUPFAM" id="SSF46689">
    <property type="entry name" value="Homeodomain-like"/>
    <property type="match status" value="1"/>
</dbReference>
<feature type="domain" description="SWIRM" evidence="2">
    <location>
        <begin position="449"/>
        <end position="493"/>
    </location>
</feature>
<dbReference type="InterPro" id="IPR009057">
    <property type="entry name" value="Homeodomain-like_sf"/>
</dbReference>
<dbReference type="CDD" id="cd00027">
    <property type="entry name" value="BRCT"/>
    <property type="match status" value="1"/>
</dbReference>
<feature type="region of interest" description="Disordered" evidence="1">
    <location>
        <begin position="338"/>
        <end position="388"/>
    </location>
</feature>
<dbReference type="InterPro" id="IPR036420">
    <property type="entry name" value="BRCT_dom_sf"/>
</dbReference>
<dbReference type="Gene3D" id="3.40.50.10190">
    <property type="entry name" value="BRCT domain"/>
    <property type="match status" value="1"/>
</dbReference>
<dbReference type="Pfam" id="PF16496">
    <property type="entry name" value="SWIRM-assoc_2"/>
    <property type="match status" value="1"/>
</dbReference>
<evidence type="ECO:0000313" key="5">
    <source>
        <dbReference type="Proteomes" id="UP001158576"/>
    </source>
</evidence>
<dbReference type="Gene3D" id="1.10.10.10">
    <property type="entry name" value="Winged helix-like DNA-binding domain superfamily/Winged helix DNA-binding domain"/>
    <property type="match status" value="1"/>
</dbReference>
<evidence type="ECO:0000259" key="3">
    <source>
        <dbReference type="PROSITE" id="PS52032"/>
    </source>
</evidence>
<dbReference type="Proteomes" id="UP001158576">
    <property type="component" value="Chromosome PAR"/>
</dbReference>
<organism evidence="4 5">
    <name type="scientific">Oikopleura dioica</name>
    <name type="common">Tunicate</name>
    <dbReference type="NCBI Taxonomy" id="34765"/>
    <lineage>
        <taxon>Eukaryota</taxon>
        <taxon>Metazoa</taxon>
        <taxon>Chordata</taxon>
        <taxon>Tunicata</taxon>
        <taxon>Appendicularia</taxon>
        <taxon>Copelata</taxon>
        <taxon>Oikopleuridae</taxon>
        <taxon>Oikopleura</taxon>
    </lineage>
</organism>
<protein>
    <submittedName>
        <fullName evidence="4">Oidioi.mRNA.OKI2018_I69.PAR.g12343.t1.cds</fullName>
    </submittedName>
</protein>
<name>A0ABN7S6G2_OIKDI</name>
<dbReference type="EMBL" id="OU015568">
    <property type="protein sequence ID" value="CAG5089770.1"/>
    <property type="molecule type" value="Genomic_DNA"/>
</dbReference>
<dbReference type="InterPro" id="IPR032450">
    <property type="entry name" value="SMARCC_N"/>
</dbReference>
<evidence type="ECO:0000256" key="1">
    <source>
        <dbReference type="SAM" id="MobiDB-lite"/>
    </source>
</evidence>
<dbReference type="PROSITE" id="PS52032">
    <property type="entry name" value="MARR_BRCT_CHROMO"/>
    <property type="match status" value="1"/>
</dbReference>